<reference evidence="2 3" key="1">
    <citation type="journal article" date="2011" name="Genome Res.">
        <title>Phylogeny-wide analysis of social amoeba genomes highlights ancient origins for complex intercellular communication.</title>
        <authorList>
            <person name="Heidel A.J."/>
            <person name="Lawal H.M."/>
            <person name="Felder M."/>
            <person name="Schilde C."/>
            <person name="Helps N.R."/>
            <person name="Tunggal B."/>
            <person name="Rivero F."/>
            <person name="John U."/>
            <person name="Schleicher M."/>
            <person name="Eichinger L."/>
            <person name="Platzer M."/>
            <person name="Noegel A.A."/>
            <person name="Schaap P."/>
            <person name="Gloeckner G."/>
        </authorList>
    </citation>
    <scope>NUCLEOTIDE SEQUENCE [LARGE SCALE GENOMIC DNA]</scope>
    <source>
        <strain evidence="3">ATCC 26659 / Pp 5 / PN500</strain>
    </source>
</reference>
<dbReference type="GeneID" id="31357872"/>
<protein>
    <submittedName>
        <fullName evidence="2">Uncharacterized protein</fullName>
    </submittedName>
</protein>
<keyword evidence="1" id="KW-0472">Membrane</keyword>
<keyword evidence="1" id="KW-0812">Transmembrane</keyword>
<name>D3B220_HETP5</name>
<dbReference type="PANTHER" id="PTHR37517">
    <property type="entry name" value="TRANSMEMBRANE PROTEIN"/>
    <property type="match status" value="1"/>
</dbReference>
<organism evidence="2 3">
    <name type="scientific">Heterostelium pallidum (strain ATCC 26659 / Pp 5 / PN500)</name>
    <name type="common">Cellular slime mold</name>
    <name type="synonym">Polysphondylium pallidum</name>
    <dbReference type="NCBI Taxonomy" id="670386"/>
    <lineage>
        <taxon>Eukaryota</taxon>
        <taxon>Amoebozoa</taxon>
        <taxon>Evosea</taxon>
        <taxon>Eumycetozoa</taxon>
        <taxon>Dictyostelia</taxon>
        <taxon>Acytosteliales</taxon>
        <taxon>Acytosteliaceae</taxon>
        <taxon>Heterostelium</taxon>
    </lineage>
</organism>
<evidence type="ECO:0000313" key="3">
    <source>
        <dbReference type="Proteomes" id="UP000001396"/>
    </source>
</evidence>
<dbReference type="PANTHER" id="PTHR37517:SF1">
    <property type="entry name" value="TRANSMEMBRANE PROTEIN"/>
    <property type="match status" value="1"/>
</dbReference>
<evidence type="ECO:0000256" key="1">
    <source>
        <dbReference type="SAM" id="Phobius"/>
    </source>
</evidence>
<evidence type="ECO:0000313" key="2">
    <source>
        <dbReference type="EMBL" id="EFA85344.1"/>
    </source>
</evidence>
<keyword evidence="1" id="KW-1133">Transmembrane helix</keyword>
<proteinExistence type="predicted"/>
<dbReference type="AlphaFoldDB" id="D3B220"/>
<comment type="caution">
    <text evidence="2">The sequence shown here is derived from an EMBL/GenBank/DDBJ whole genome shotgun (WGS) entry which is preliminary data.</text>
</comment>
<keyword evidence="3" id="KW-1185">Reference proteome</keyword>
<feature type="transmembrane region" description="Helical" evidence="1">
    <location>
        <begin position="183"/>
        <end position="203"/>
    </location>
</feature>
<dbReference type="OMA" id="HEENIMD"/>
<dbReference type="RefSeq" id="XP_020437453.1">
    <property type="nucleotide sequence ID" value="XM_020573336.1"/>
</dbReference>
<feature type="transmembrane region" description="Helical" evidence="1">
    <location>
        <begin position="147"/>
        <end position="171"/>
    </location>
</feature>
<accession>D3B220</accession>
<gene>
    <name evidence="2" type="ORF">PPL_02347</name>
</gene>
<sequence>MEDQQTTIDYPKIQPSVQYFDPRLLPPPPPPAPIAAYYYYPNHQYKPQQATLEEEETATLENDTENKRDMNEAFYYSSSNYMNWSLPYYSAQNFTDNAVPLTQPINYQPTAPAKPNPYSTTDSKLTNNELEEITKTVDEQITEHSDFALSLIIFLLGFFLFVPWFFGFLYLRSKSIAARKLAVTSLVLAVLSMIAMVLFFTVFEDVSIEIEPK</sequence>
<dbReference type="Proteomes" id="UP000001396">
    <property type="component" value="Unassembled WGS sequence"/>
</dbReference>
<dbReference type="InParanoid" id="D3B220"/>
<dbReference type="EMBL" id="ADBJ01000008">
    <property type="protein sequence ID" value="EFA85344.1"/>
    <property type="molecule type" value="Genomic_DNA"/>
</dbReference>